<evidence type="ECO:0000313" key="2">
    <source>
        <dbReference type="Proteomes" id="UP000053660"/>
    </source>
</evidence>
<dbReference type="EMBL" id="KN562106">
    <property type="protein sequence ID" value="KHJ85934.1"/>
    <property type="molecule type" value="Genomic_DNA"/>
</dbReference>
<dbReference type="GO" id="GO:0060090">
    <property type="term" value="F:molecular adaptor activity"/>
    <property type="evidence" value="ECO:0007669"/>
    <property type="project" value="TreeGrafter"/>
</dbReference>
<reference evidence="1 2" key="1">
    <citation type="submission" date="2014-03" db="EMBL/GenBank/DDBJ databases">
        <title>Draft genome of the hookworm Oesophagostomum dentatum.</title>
        <authorList>
            <person name="Mitreva M."/>
        </authorList>
    </citation>
    <scope>NUCLEOTIDE SEQUENCE [LARGE SCALE GENOMIC DNA]</scope>
    <source>
        <strain evidence="1 2">OD-Hann</strain>
    </source>
</reference>
<gene>
    <name evidence="1" type="ORF">OESDEN_14328</name>
</gene>
<dbReference type="InterPro" id="IPR040040">
    <property type="entry name" value="ATG11"/>
</dbReference>
<dbReference type="GO" id="GO:0000045">
    <property type="term" value="P:autophagosome assembly"/>
    <property type="evidence" value="ECO:0007669"/>
    <property type="project" value="InterPro"/>
</dbReference>
<dbReference type="GO" id="GO:1990316">
    <property type="term" value="C:Atg1/ULK1 kinase complex"/>
    <property type="evidence" value="ECO:0007669"/>
    <property type="project" value="TreeGrafter"/>
</dbReference>
<dbReference type="AlphaFoldDB" id="A0A0B1SLW2"/>
<dbReference type="PANTHER" id="PTHR13222">
    <property type="entry name" value="RB1-INDUCIBLE COILED-COIL"/>
    <property type="match status" value="1"/>
</dbReference>
<dbReference type="GO" id="GO:0019901">
    <property type="term" value="F:protein kinase binding"/>
    <property type="evidence" value="ECO:0007669"/>
    <property type="project" value="TreeGrafter"/>
</dbReference>
<protein>
    <submittedName>
        <fullName evidence="1">Uncharacterized protein</fullName>
    </submittedName>
</protein>
<feature type="non-terminal residue" evidence="1">
    <location>
        <position position="1"/>
    </location>
</feature>
<evidence type="ECO:0000313" key="1">
    <source>
        <dbReference type="EMBL" id="KHJ85934.1"/>
    </source>
</evidence>
<organism evidence="1 2">
    <name type="scientific">Oesophagostomum dentatum</name>
    <name type="common">Nodular worm</name>
    <dbReference type="NCBI Taxonomy" id="61180"/>
    <lineage>
        <taxon>Eukaryota</taxon>
        <taxon>Metazoa</taxon>
        <taxon>Ecdysozoa</taxon>
        <taxon>Nematoda</taxon>
        <taxon>Chromadorea</taxon>
        <taxon>Rhabditida</taxon>
        <taxon>Rhabditina</taxon>
        <taxon>Rhabditomorpha</taxon>
        <taxon>Strongyloidea</taxon>
        <taxon>Strongylidae</taxon>
        <taxon>Oesophagostomum</taxon>
    </lineage>
</organism>
<proteinExistence type="predicted"/>
<dbReference type="GO" id="GO:0061723">
    <property type="term" value="P:glycophagy"/>
    <property type="evidence" value="ECO:0007669"/>
    <property type="project" value="TreeGrafter"/>
</dbReference>
<dbReference type="GO" id="GO:0034727">
    <property type="term" value="P:piecemeal microautophagy of the nucleus"/>
    <property type="evidence" value="ECO:0007669"/>
    <property type="project" value="TreeGrafter"/>
</dbReference>
<sequence length="154" mass="18160">LQIYDRLIHAHNEVLVFEEKFTGLKQRLDLVRQIKEAPMMYATAVSELVRRRTFHKEFSSWHSLHVEKCTALSDEETQIRAQFSAKMEKHFLRVLFHGMFDSLPVFFVKTLPKFDESLGPIDADHLRELRSSVEDLKQYLKVTAPQVFSRLNVR</sequence>
<dbReference type="PANTHER" id="PTHR13222:SF1">
    <property type="entry name" value="RB1-INDUCIBLE COILED-COIL PROTEIN 1"/>
    <property type="match status" value="1"/>
</dbReference>
<dbReference type="GO" id="GO:0061709">
    <property type="term" value="P:reticulophagy"/>
    <property type="evidence" value="ECO:0007669"/>
    <property type="project" value="TreeGrafter"/>
</dbReference>
<accession>A0A0B1SLW2</accession>
<dbReference type="GO" id="GO:0034517">
    <property type="term" value="P:ribophagy"/>
    <property type="evidence" value="ECO:0007669"/>
    <property type="project" value="TreeGrafter"/>
</dbReference>
<dbReference type="OrthoDB" id="5874534at2759"/>
<dbReference type="GO" id="GO:0000422">
    <property type="term" value="P:autophagy of mitochondrion"/>
    <property type="evidence" value="ECO:0007669"/>
    <property type="project" value="TreeGrafter"/>
</dbReference>
<keyword evidence="2" id="KW-1185">Reference proteome</keyword>
<name>A0A0B1SLW2_OESDE</name>
<dbReference type="GO" id="GO:0034045">
    <property type="term" value="C:phagophore assembly site membrane"/>
    <property type="evidence" value="ECO:0007669"/>
    <property type="project" value="TreeGrafter"/>
</dbReference>
<dbReference type="Proteomes" id="UP000053660">
    <property type="component" value="Unassembled WGS sequence"/>
</dbReference>